<proteinExistence type="predicted"/>
<keyword evidence="6" id="KW-0472">Membrane</keyword>
<dbReference type="Proteomes" id="UP000237347">
    <property type="component" value="Unassembled WGS sequence"/>
</dbReference>
<comment type="domain">
    <text evidence="5">The PPC domain mediates interactions between AHL proteins.</text>
</comment>
<protein>
    <recommendedName>
        <fullName evidence="5">AT-hook motif nuclear-localized protein</fullName>
    </recommendedName>
</protein>
<dbReference type="AlphaFoldDB" id="A0AAW0LS29"/>
<evidence type="ECO:0000256" key="3">
    <source>
        <dbReference type="ARBA" id="ARBA00023163"/>
    </source>
</evidence>
<keyword evidence="9" id="KW-1185">Reference proteome</keyword>
<name>A0AAW0LS29_QUESU</name>
<comment type="subcellular location">
    <subcellularLocation>
        <location evidence="5">Nucleus</location>
    </subcellularLocation>
</comment>
<sequence>MEVLDVFVGGNDVVVFNGGGVRRRREVEEAEAEAELGGGDDGAVVVGDTEPEELTGLELVAENKNNTRGPPRKYDVMVVGTWWWAQFYCHLALHLKAQPNAAEEGLVVLVNSSSSLLSNFHEGGSAADTAGTNFTPHVVNVQTNEDIVSKIASFSQRGPRSVCILSATGCVSRVTISQPGNSGGILRYEACPPTLLILFVFPVSILSITAFVGWLFLLDLYYS</sequence>
<keyword evidence="4 5" id="KW-0539">Nucleus</keyword>
<dbReference type="InterPro" id="IPR039605">
    <property type="entry name" value="AHL"/>
</dbReference>
<dbReference type="GO" id="GO:0005634">
    <property type="term" value="C:nucleus"/>
    <property type="evidence" value="ECO:0007669"/>
    <property type="project" value="UniProtKB-SubCell"/>
</dbReference>
<dbReference type="GO" id="GO:0003680">
    <property type="term" value="F:minor groove of adenine-thymine-rich DNA binding"/>
    <property type="evidence" value="ECO:0007669"/>
    <property type="project" value="UniProtKB-UniRule"/>
</dbReference>
<keyword evidence="6" id="KW-1133">Transmembrane helix</keyword>
<dbReference type="Pfam" id="PF03479">
    <property type="entry name" value="PCC"/>
    <property type="match status" value="1"/>
</dbReference>
<feature type="domain" description="PPC" evidence="7">
    <location>
        <begin position="131"/>
        <end position="223"/>
    </location>
</feature>
<dbReference type="PANTHER" id="PTHR31500">
    <property type="entry name" value="AT-HOOK MOTIF NUCLEAR-LOCALIZED PROTEIN 9"/>
    <property type="match status" value="1"/>
</dbReference>
<gene>
    <name evidence="8" type="primary">AHL1_3</name>
    <name evidence="8" type="ORF">CFP56_035215</name>
</gene>
<dbReference type="PROSITE" id="PS51742">
    <property type="entry name" value="PPC"/>
    <property type="match status" value="1"/>
</dbReference>
<evidence type="ECO:0000256" key="4">
    <source>
        <dbReference type="ARBA" id="ARBA00023242"/>
    </source>
</evidence>
<dbReference type="Gene3D" id="3.30.1330.80">
    <property type="entry name" value="Hypothetical protein, similar to alpha- acetolactate decarboxylase, domain 2"/>
    <property type="match status" value="1"/>
</dbReference>
<evidence type="ECO:0000256" key="6">
    <source>
        <dbReference type="SAM" id="Phobius"/>
    </source>
</evidence>
<evidence type="ECO:0000256" key="2">
    <source>
        <dbReference type="ARBA" id="ARBA00023125"/>
    </source>
</evidence>
<reference evidence="8 9" key="1">
    <citation type="journal article" date="2018" name="Sci. Data">
        <title>The draft genome sequence of cork oak.</title>
        <authorList>
            <person name="Ramos A.M."/>
            <person name="Usie A."/>
            <person name="Barbosa P."/>
            <person name="Barros P.M."/>
            <person name="Capote T."/>
            <person name="Chaves I."/>
            <person name="Simoes F."/>
            <person name="Abreu I."/>
            <person name="Carrasquinho I."/>
            <person name="Faro C."/>
            <person name="Guimaraes J.B."/>
            <person name="Mendonca D."/>
            <person name="Nobrega F."/>
            <person name="Rodrigues L."/>
            <person name="Saibo N.J.M."/>
            <person name="Varela M.C."/>
            <person name="Egas C."/>
            <person name="Matos J."/>
            <person name="Miguel C.M."/>
            <person name="Oliveira M.M."/>
            <person name="Ricardo C.P."/>
            <person name="Goncalves S."/>
        </authorList>
    </citation>
    <scope>NUCLEOTIDE SEQUENCE [LARGE SCALE GENOMIC DNA]</scope>
    <source>
        <strain evidence="9">cv. HL8</strain>
    </source>
</reference>
<organism evidence="8 9">
    <name type="scientific">Quercus suber</name>
    <name type="common">Cork oak</name>
    <dbReference type="NCBI Taxonomy" id="58331"/>
    <lineage>
        <taxon>Eukaryota</taxon>
        <taxon>Viridiplantae</taxon>
        <taxon>Streptophyta</taxon>
        <taxon>Embryophyta</taxon>
        <taxon>Tracheophyta</taxon>
        <taxon>Spermatophyta</taxon>
        <taxon>Magnoliopsida</taxon>
        <taxon>eudicotyledons</taxon>
        <taxon>Gunneridae</taxon>
        <taxon>Pentapetalae</taxon>
        <taxon>rosids</taxon>
        <taxon>fabids</taxon>
        <taxon>Fagales</taxon>
        <taxon>Fagaceae</taxon>
        <taxon>Quercus</taxon>
    </lineage>
</organism>
<keyword evidence="6" id="KW-0812">Transmembrane</keyword>
<dbReference type="CDD" id="cd11378">
    <property type="entry name" value="DUF296"/>
    <property type="match status" value="1"/>
</dbReference>
<keyword evidence="1 5" id="KW-0805">Transcription regulation</keyword>
<comment type="caution">
    <text evidence="8">The sequence shown here is derived from an EMBL/GenBank/DDBJ whole genome shotgun (WGS) entry which is preliminary data.</text>
</comment>
<evidence type="ECO:0000259" key="7">
    <source>
        <dbReference type="PROSITE" id="PS51742"/>
    </source>
</evidence>
<keyword evidence="3 5" id="KW-0804">Transcription</keyword>
<evidence type="ECO:0000313" key="8">
    <source>
        <dbReference type="EMBL" id="KAK7853709.1"/>
    </source>
</evidence>
<comment type="function">
    <text evidence="5">Transcription factor that specifically binds AT-rich DNA sequences related to the nuclear matrix attachment regions (MARs).</text>
</comment>
<evidence type="ECO:0000256" key="5">
    <source>
        <dbReference type="RuleBase" id="RU367031"/>
    </source>
</evidence>
<evidence type="ECO:0000313" key="9">
    <source>
        <dbReference type="Proteomes" id="UP000237347"/>
    </source>
</evidence>
<dbReference type="PANTHER" id="PTHR31500:SF45">
    <property type="entry name" value="AT-HOOK MOTIF NUCLEAR-LOCALIZED PROTEIN"/>
    <property type="match status" value="1"/>
</dbReference>
<dbReference type="InterPro" id="IPR005175">
    <property type="entry name" value="PPC_dom"/>
</dbReference>
<evidence type="ECO:0000256" key="1">
    <source>
        <dbReference type="ARBA" id="ARBA00023015"/>
    </source>
</evidence>
<dbReference type="SUPFAM" id="SSF117856">
    <property type="entry name" value="AF0104/ALDC/Ptd012-like"/>
    <property type="match status" value="1"/>
</dbReference>
<dbReference type="EMBL" id="PKMF04000063">
    <property type="protein sequence ID" value="KAK7853709.1"/>
    <property type="molecule type" value="Genomic_DNA"/>
</dbReference>
<feature type="transmembrane region" description="Helical" evidence="6">
    <location>
        <begin position="195"/>
        <end position="217"/>
    </location>
</feature>
<accession>A0AAW0LS29</accession>
<keyword evidence="2 5" id="KW-0238">DNA-binding</keyword>